<organism evidence="2 3">
    <name type="scientific">Rhizophagus irregularis (strain DAOM 197198w)</name>
    <name type="common">Glomus intraradices</name>
    <dbReference type="NCBI Taxonomy" id="1432141"/>
    <lineage>
        <taxon>Eukaryota</taxon>
        <taxon>Fungi</taxon>
        <taxon>Fungi incertae sedis</taxon>
        <taxon>Mucoromycota</taxon>
        <taxon>Glomeromycotina</taxon>
        <taxon>Glomeromycetes</taxon>
        <taxon>Glomerales</taxon>
        <taxon>Glomeraceae</taxon>
        <taxon>Rhizophagus</taxon>
    </lineage>
</organism>
<dbReference type="HOGENOM" id="CLU_079702_0_0_1"/>
<sequence length="279" mass="33093">MLTIINLPPELFAKFCTFLSPADLLSLSQVCRKFRGYLCAPNSSTTQQIWKESRLQFISKEDMPPPEGMNEEKYVLLLMTERGCQICKKNKECKIYWEFEVRCCKSCFTVNTISKDIIKTKYSQEFLDIIPYRHHVGFFDNEILYWEKQIDLIYSKYCNLPKENLQSWLNDRKHTFNSIMEYSKQRISKDKADTPYVPSLNFWPPISMLEPVELPSLSFIPQFIPIRRNNTSIQSPDEPKRNQFIKSEKKKSTIKFHDNYTSSHMKGKNFKNKFVHRYG</sequence>
<proteinExistence type="predicted"/>
<dbReference type="OrthoDB" id="2322499at2759"/>
<dbReference type="PROSITE" id="PS50181">
    <property type="entry name" value="FBOX"/>
    <property type="match status" value="1"/>
</dbReference>
<name>A0A015JE57_RHIIW</name>
<dbReference type="Gene3D" id="1.20.1280.50">
    <property type="match status" value="1"/>
</dbReference>
<dbReference type="Pfam" id="PF12937">
    <property type="entry name" value="F-box-like"/>
    <property type="match status" value="1"/>
</dbReference>
<dbReference type="STRING" id="1432141.A0A015JE57"/>
<dbReference type="EMBL" id="JEMT01017587">
    <property type="protein sequence ID" value="EXX67737.1"/>
    <property type="molecule type" value="Genomic_DNA"/>
</dbReference>
<evidence type="ECO:0000313" key="2">
    <source>
        <dbReference type="EMBL" id="EXX67737.1"/>
    </source>
</evidence>
<protein>
    <recommendedName>
        <fullName evidence="1">F-box domain-containing protein</fullName>
    </recommendedName>
</protein>
<dbReference type="CDD" id="cd09917">
    <property type="entry name" value="F-box_SF"/>
    <property type="match status" value="1"/>
</dbReference>
<dbReference type="InterPro" id="IPR001810">
    <property type="entry name" value="F-box_dom"/>
</dbReference>
<dbReference type="AlphaFoldDB" id="A0A015JE57"/>
<gene>
    <name evidence="2" type="ORF">RirG_111690</name>
</gene>
<reference evidence="2 3" key="1">
    <citation type="submission" date="2014-02" db="EMBL/GenBank/DDBJ databases">
        <title>Single nucleus genome sequencing reveals high similarity among nuclei of an endomycorrhizal fungus.</title>
        <authorList>
            <person name="Lin K."/>
            <person name="Geurts R."/>
            <person name="Zhang Z."/>
            <person name="Limpens E."/>
            <person name="Saunders D.G."/>
            <person name="Mu D."/>
            <person name="Pang E."/>
            <person name="Cao H."/>
            <person name="Cha H."/>
            <person name="Lin T."/>
            <person name="Zhou Q."/>
            <person name="Shang Y."/>
            <person name="Li Y."/>
            <person name="Ivanov S."/>
            <person name="Sharma T."/>
            <person name="Velzen R.V."/>
            <person name="Ruijter N.D."/>
            <person name="Aanen D.K."/>
            <person name="Win J."/>
            <person name="Kamoun S."/>
            <person name="Bisseling T."/>
            <person name="Huang S."/>
        </authorList>
    </citation>
    <scope>NUCLEOTIDE SEQUENCE [LARGE SCALE GENOMIC DNA]</scope>
    <source>
        <strain evidence="3">DAOM197198w</strain>
    </source>
</reference>
<evidence type="ECO:0000259" key="1">
    <source>
        <dbReference type="PROSITE" id="PS50181"/>
    </source>
</evidence>
<keyword evidence="3" id="KW-1185">Reference proteome</keyword>
<dbReference type="Proteomes" id="UP000022910">
    <property type="component" value="Unassembled WGS sequence"/>
</dbReference>
<evidence type="ECO:0000313" key="3">
    <source>
        <dbReference type="Proteomes" id="UP000022910"/>
    </source>
</evidence>
<dbReference type="SUPFAM" id="SSF81383">
    <property type="entry name" value="F-box domain"/>
    <property type="match status" value="1"/>
</dbReference>
<feature type="domain" description="F-box" evidence="1">
    <location>
        <begin position="1"/>
        <end position="53"/>
    </location>
</feature>
<comment type="caution">
    <text evidence="2">The sequence shown here is derived from an EMBL/GenBank/DDBJ whole genome shotgun (WGS) entry which is preliminary data.</text>
</comment>
<accession>A0A015JE57</accession>
<dbReference type="InterPro" id="IPR036047">
    <property type="entry name" value="F-box-like_dom_sf"/>
</dbReference>
<dbReference type="SMR" id="A0A015JE57"/>